<protein>
    <submittedName>
        <fullName evidence="1">Uncharacterized protein</fullName>
    </submittedName>
</protein>
<comment type="caution">
    <text evidence="1">The sequence shown here is derived from an EMBL/GenBank/DDBJ whole genome shotgun (WGS) entry which is preliminary data.</text>
</comment>
<evidence type="ECO:0000313" key="2">
    <source>
        <dbReference type="Proteomes" id="UP001249851"/>
    </source>
</evidence>
<proteinExistence type="predicted"/>
<dbReference type="EMBL" id="JARQWQ010000078">
    <property type="protein sequence ID" value="KAK2553384.1"/>
    <property type="molecule type" value="Genomic_DNA"/>
</dbReference>
<dbReference type="AlphaFoldDB" id="A0AAD9UX98"/>
<name>A0AAD9UX98_ACRCE</name>
<reference evidence="1" key="1">
    <citation type="journal article" date="2023" name="G3 (Bethesda)">
        <title>Whole genome assembly and annotation of the endangered Caribbean coral Acropora cervicornis.</title>
        <authorList>
            <person name="Selwyn J.D."/>
            <person name="Vollmer S.V."/>
        </authorList>
    </citation>
    <scope>NUCLEOTIDE SEQUENCE</scope>
    <source>
        <strain evidence="1">K2</strain>
    </source>
</reference>
<keyword evidence="2" id="KW-1185">Reference proteome</keyword>
<organism evidence="1 2">
    <name type="scientific">Acropora cervicornis</name>
    <name type="common">Staghorn coral</name>
    <dbReference type="NCBI Taxonomy" id="6130"/>
    <lineage>
        <taxon>Eukaryota</taxon>
        <taxon>Metazoa</taxon>
        <taxon>Cnidaria</taxon>
        <taxon>Anthozoa</taxon>
        <taxon>Hexacorallia</taxon>
        <taxon>Scleractinia</taxon>
        <taxon>Astrocoeniina</taxon>
        <taxon>Acroporidae</taxon>
        <taxon>Acropora</taxon>
    </lineage>
</organism>
<gene>
    <name evidence="1" type="ORF">P5673_025362</name>
</gene>
<sequence length="69" mass="7601">MMVVNTGSILVRSPEKGFPNDESSTNILIVKAYILSVCKALKVSPREISTGFNDNSGKNFKFISFLSCR</sequence>
<reference evidence="1" key="2">
    <citation type="journal article" date="2023" name="Science">
        <title>Genomic signatures of disease resistance in endangered staghorn corals.</title>
        <authorList>
            <person name="Vollmer S.V."/>
            <person name="Selwyn J.D."/>
            <person name="Despard B.A."/>
            <person name="Roesel C.L."/>
        </authorList>
    </citation>
    <scope>NUCLEOTIDE SEQUENCE</scope>
    <source>
        <strain evidence="1">K2</strain>
    </source>
</reference>
<dbReference type="Proteomes" id="UP001249851">
    <property type="component" value="Unassembled WGS sequence"/>
</dbReference>
<evidence type="ECO:0000313" key="1">
    <source>
        <dbReference type="EMBL" id="KAK2553384.1"/>
    </source>
</evidence>
<accession>A0AAD9UX98</accession>